<dbReference type="SMART" id="SM00387">
    <property type="entry name" value="HATPase_c"/>
    <property type="match status" value="1"/>
</dbReference>
<evidence type="ECO:0000313" key="10">
    <source>
        <dbReference type="EMBL" id="ADK68334.1"/>
    </source>
</evidence>
<dbReference type="Proteomes" id="UP000000333">
    <property type="component" value="Chromosome"/>
</dbReference>
<feature type="transmembrane region" description="Helical" evidence="8">
    <location>
        <begin position="12"/>
        <end position="31"/>
    </location>
</feature>
<feature type="transmembrane region" description="Helical" evidence="8">
    <location>
        <begin position="37"/>
        <end position="59"/>
    </location>
</feature>
<dbReference type="InterPro" id="IPR003661">
    <property type="entry name" value="HisK_dim/P_dom"/>
</dbReference>
<evidence type="ECO:0000313" key="11">
    <source>
        <dbReference type="Proteomes" id="UP000000333"/>
    </source>
</evidence>
<dbReference type="InterPro" id="IPR004358">
    <property type="entry name" value="Sig_transdc_His_kin-like_C"/>
</dbReference>
<protein>
    <recommendedName>
        <fullName evidence="2">histidine kinase</fullName>
        <ecNumber evidence="2">2.7.13.3</ecNumber>
    </recommendedName>
</protein>
<keyword evidence="8" id="KW-0472">Membrane</keyword>
<dbReference type="OrthoDB" id="9757990at2"/>
<feature type="domain" description="Histidine kinase" evidence="9">
    <location>
        <begin position="133"/>
        <end position="352"/>
    </location>
</feature>
<name>E1QW31_OLSUV</name>
<keyword evidence="11" id="KW-1185">Reference proteome</keyword>
<dbReference type="GeneID" id="78512641"/>
<evidence type="ECO:0000256" key="7">
    <source>
        <dbReference type="ARBA" id="ARBA00023026"/>
    </source>
</evidence>
<dbReference type="eggNOG" id="COG0642">
    <property type="taxonomic scope" value="Bacteria"/>
</dbReference>
<dbReference type="CDD" id="cd00082">
    <property type="entry name" value="HisKA"/>
    <property type="match status" value="1"/>
</dbReference>
<dbReference type="HOGENOM" id="CLU_000445_13_1_11"/>
<evidence type="ECO:0000256" key="5">
    <source>
        <dbReference type="ARBA" id="ARBA00022777"/>
    </source>
</evidence>
<keyword evidence="4" id="KW-0808">Transferase</keyword>
<dbReference type="PANTHER" id="PTHR44936:SF9">
    <property type="entry name" value="SENSOR PROTEIN CREC"/>
    <property type="match status" value="1"/>
</dbReference>
<dbReference type="InterPro" id="IPR003594">
    <property type="entry name" value="HATPase_dom"/>
</dbReference>
<keyword evidence="6" id="KW-0902">Two-component regulatory system</keyword>
<dbReference type="GO" id="GO:0005886">
    <property type="term" value="C:plasma membrane"/>
    <property type="evidence" value="ECO:0007669"/>
    <property type="project" value="UniProtKB-SubCell"/>
</dbReference>
<evidence type="ECO:0000259" key="9">
    <source>
        <dbReference type="PROSITE" id="PS50109"/>
    </source>
</evidence>
<keyword evidence="8" id="KW-0812">Transmembrane</keyword>
<sequence length="361" mass="39452">MSLVRYAADHVAALFVTVASILAVQLVLRGAGMGDSVLAFVTVILVASALARLLVSYFARRSFWRSVGRHIVREGPEGREAAGPLSMPDLVEEPHFLEGRLAWEAFDALAQDFRSRIDAVRSEGADYRTFVEAWVHEVKTPIAAARLMADNNPGALSSAMLRELGRIDGYVEQALYYARSGSLDRDYVVRELPLSQVVRDALRTHARSLIDRGVSVSAQGLDLVVFSDAKWVAFILGQLVENAAKYRAPTEGPGARGAVLTLRATRHDVGRASEHVVLEVEDNGMGIPAADLPRVFDKGFVGERGRSRSSSRSTGIGLFLVKRLCDKMGLHVSIASECGSWTRVSISFPTNRMHYVDQISS</sequence>
<dbReference type="AlphaFoldDB" id="E1QW31"/>
<evidence type="ECO:0000256" key="6">
    <source>
        <dbReference type="ARBA" id="ARBA00023012"/>
    </source>
</evidence>
<evidence type="ECO:0000256" key="2">
    <source>
        <dbReference type="ARBA" id="ARBA00012438"/>
    </source>
</evidence>
<dbReference type="STRING" id="633147.Olsu_1228"/>
<dbReference type="SUPFAM" id="SSF55874">
    <property type="entry name" value="ATPase domain of HSP90 chaperone/DNA topoisomerase II/histidine kinase"/>
    <property type="match status" value="1"/>
</dbReference>
<reference evidence="10 11" key="1">
    <citation type="journal article" date="2010" name="Stand. Genomic Sci.">
        <title>Complete genome sequence of Olsenella uli type strain (VPI D76D-27C).</title>
        <authorList>
            <person name="Goker M."/>
            <person name="Held B."/>
            <person name="Lucas S."/>
            <person name="Nolan M."/>
            <person name="Yasawong M."/>
            <person name="Glavina Del Rio T."/>
            <person name="Tice H."/>
            <person name="Cheng J.F."/>
            <person name="Bruce D."/>
            <person name="Detter J.C."/>
            <person name="Tapia R."/>
            <person name="Han C."/>
            <person name="Goodwin L."/>
            <person name="Pitluck S."/>
            <person name="Liolios K."/>
            <person name="Ivanova N."/>
            <person name="Mavromatis K."/>
            <person name="Mikhailova N."/>
            <person name="Pati A."/>
            <person name="Chen A."/>
            <person name="Palaniappan K."/>
            <person name="Land M."/>
            <person name="Hauser L."/>
            <person name="Chang Y.J."/>
            <person name="Jeffries C.D."/>
            <person name="Rohde M."/>
            <person name="Sikorski J."/>
            <person name="Pukall R."/>
            <person name="Woyke T."/>
            <person name="Bristow J."/>
            <person name="Eisen J.A."/>
            <person name="Markowitz V."/>
            <person name="Hugenholtz P."/>
            <person name="Kyrpides N.C."/>
            <person name="Klenk H.P."/>
            <person name="Lapidus A."/>
        </authorList>
    </citation>
    <scope>NUCLEOTIDE SEQUENCE [LARGE SCALE GENOMIC DNA]</scope>
    <source>
        <strain evidence="11">ATCC 49627 / DSM 7084 / CIP 109912 / JCM 12494 / NCIMB 702895 / VPI D76D-27C</strain>
    </source>
</reference>
<dbReference type="InterPro" id="IPR005467">
    <property type="entry name" value="His_kinase_dom"/>
</dbReference>
<organism evidence="10 11">
    <name type="scientific">Olsenella uli (strain ATCC 49627 / DSM 7084 / CCUG 31166 / CIP 109912 / JCM 12494 / LMG 11480 / NCIMB 702895 / VPI D76D-27C)</name>
    <name type="common">Lactobacillus uli</name>
    <dbReference type="NCBI Taxonomy" id="633147"/>
    <lineage>
        <taxon>Bacteria</taxon>
        <taxon>Bacillati</taxon>
        <taxon>Actinomycetota</taxon>
        <taxon>Coriobacteriia</taxon>
        <taxon>Coriobacteriales</taxon>
        <taxon>Atopobiaceae</taxon>
        <taxon>Olsenella</taxon>
    </lineage>
</organism>
<evidence type="ECO:0000256" key="3">
    <source>
        <dbReference type="ARBA" id="ARBA00022553"/>
    </source>
</evidence>
<dbReference type="InterPro" id="IPR050980">
    <property type="entry name" value="2C_sensor_his_kinase"/>
</dbReference>
<dbReference type="Gene3D" id="3.30.565.10">
    <property type="entry name" value="Histidine kinase-like ATPase, C-terminal domain"/>
    <property type="match status" value="1"/>
</dbReference>
<gene>
    <name evidence="10" type="ordered locus">Olsu_1228</name>
</gene>
<keyword evidence="7" id="KW-0843">Virulence</keyword>
<dbReference type="RefSeq" id="WP_013252086.1">
    <property type="nucleotide sequence ID" value="NC_014363.1"/>
</dbReference>
<dbReference type="PANTHER" id="PTHR44936">
    <property type="entry name" value="SENSOR PROTEIN CREC"/>
    <property type="match status" value="1"/>
</dbReference>
<dbReference type="PRINTS" id="PR00344">
    <property type="entry name" value="BCTRLSENSOR"/>
</dbReference>
<dbReference type="KEGG" id="ols:Olsu_1228"/>
<dbReference type="GO" id="GO:0000155">
    <property type="term" value="F:phosphorelay sensor kinase activity"/>
    <property type="evidence" value="ECO:0007669"/>
    <property type="project" value="InterPro"/>
</dbReference>
<accession>E1QW31</accession>
<dbReference type="PATRIC" id="fig|633147.7.peg.310"/>
<evidence type="ECO:0000256" key="8">
    <source>
        <dbReference type="SAM" id="Phobius"/>
    </source>
</evidence>
<proteinExistence type="predicted"/>
<evidence type="ECO:0000256" key="4">
    <source>
        <dbReference type="ARBA" id="ARBA00022679"/>
    </source>
</evidence>
<dbReference type="EC" id="2.7.13.3" evidence="2"/>
<keyword evidence="5 10" id="KW-0418">Kinase</keyword>
<comment type="catalytic activity">
    <reaction evidence="1">
        <text>ATP + protein L-histidine = ADP + protein N-phospho-L-histidine.</text>
        <dbReference type="EC" id="2.7.13.3"/>
    </reaction>
</comment>
<dbReference type="PROSITE" id="PS50109">
    <property type="entry name" value="HIS_KIN"/>
    <property type="match status" value="1"/>
</dbReference>
<dbReference type="Pfam" id="PF02518">
    <property type="entry name" value="HATPase_c"/>
    <property type="match status" value="1"/>
</dbReference>
<dbReference type="EMBL" id="CP002106">
    <property type="protein sequence ID" value="ADK68334.1"/>
    <property type="molecule type" value="Genomic_DNA"/>
</dbReference>
<keyword evidence="8" id="KW-1133">Transmembrane helix</keyword>
<evidence type="ECO:0000256" key="1">
    <source>
        <dbReference type="ARBA" id="ARBA00000085"/>
    </source>
</evidence>
<dbReference type="InterPro" id="IPR036890">
    <property type="entry name" value="HATPase_C_sf"/>
</dbReference>
<keyword evidence="3" id="KW-0597">Phosphoprotein</keyword>